<dbReference type="RefSeq" id="WP_172246831.1">
    <property type="nucleotide sequence ID" value="NZ_BMDD01000006.1"/>
</dbReference>
<evidence type="ECO:0000256" key="1">
    <source>
        <dbReference type="ARBA" id="ARBA00023015"/>
    </source>
</evidence>
<dbReference type="CDD" id="cd00092">
    <property type="entry name" value="HTH_CRP"/>
    <property type="match status" value="1"/>
</dbReference>
<evidence type="ECO:0000259" key="5">
    <source>
        <dbReference type="PROSITE" id="PS50042"/>
    </source>
</evidence>
<dbReference type="PANTHER" id="PTHR24567:SF74">
    <property type="entry name" value="HTH-TYPE TRANSCRIPTIONAL REGULATOR ARCR"/>
    <property type="match status" value="1"/>
</dbReference>
<feature type="domain" description="Cyclic nucleotide-binding" evidence="5">
    <location>
        <begin position="22"/>
        <end position="145"/>
    </location>
</feature>
<keyword evidence="2" id="KW-0238">DNA-binding</keyword>
<sequence length="238" mass="27407">MLQHETHETNTEITSFLPQIKLFESLPAEIIHEIAQSAPRSNTVRFAKSSILQTPDNEKNGLFFVIAGKLRFYKTDPFGKQHTVCMLIEGGIFGEVEPFSLGARGSYVEALEDSTVFWIPAERFEPLLRKYPELCLLFLSEMSKRLRDQDELVEKLVFRDLRGKVLYFLNRLSKKFGTEENEYRKIDIPLTHQELADMIGATREAVSLVLKELSNEGILVTGRKTIRIHIEKMMNEID</sequence>
<dbReference type="SUPFAM" id="SSF46785">
    <property type="entry name" value="Winged helix' DNA-binding domain"/>
    <property type="match status" value="1"/>
</dbReference>
<dbReference type="SUPFAM" id="SSF51206">
    <property type="entry name" value="cAMP-binding domain-like"/>
    <property type="match status" value="1"/>
</dbReference>
<dbReference type="InterPro" id="IPR036388">
    <property type="entry name" value="WH-like_DNA-bd_sf"/>
</dbReference>
<dbReference type="Pfam" id="PF13545">
    <property type="entry name" value="HTH_Crp_2"/>
    <property type="match status" value="1"/>
</dbReference>
<evidence type="ECO:0000256" key="3">
    <source>
        <dbReference type="ARBA" id="ARBA00023159"/>
    </source>
</evidence>
<dbReference type="SMART" id="SM00100">
    <property type="entry name" value="cNMP"/>
    <property type="match status" value="1"/>
</dbReference>
<name>A0ABQ2A4L4_9BACL</name>
<dbReference type="PANTHER" id="PTHR24567">
    <property type="entry name" value="CRP FAMILY TRANSCRIPTIONAL REGULATORY PROTEIN"/>
    <property type="match status" value="1"/>
</dbReference>
<feature type="domain" description="HTH crp-type" evidence="6">
    <location>
        <begin position="159"/>
        <end position="232"/>
    </location>
</feature>
<dbReference type="PRINTS" id="PR00034">
    <property type="entry name" value="HTHCRP"/>
</dbReference>
<evidence type="ECO:0000313" key="8">
    <source>
        <dbReference type="Proteomes" id="UP000605427"/>
    </source>
</evidence>
<protein>
    <submittedName>
        <fullName evidence="7">Transcriptional regulator</fullName>
    </submittedName>
</protein>
<dbReference type="Gene3D" id="1.10.10.10">
    <property type="entry name" value="Winged helix-like DNA-binding domain superfamily/Winged helix DNA-binding domain"/>
    <property type="match status" value="1"/>
</dbReference>
<dbReference type="InterPro" id="IPR050397">
    <property type="entry name" value="Env_Response_Regulators"/>
</dbReference>
<dbReference type="InterPro" id="IPR014710">
    <property type="entry name" value="RmlC-like_jellyroll"/>
</dbReference>
<dbReference type="InterPro" id="IPR000595">
    <property type="entry name" value="cNMP-bd_dom"/>
</dbReference>
<dbReference type="InterPro" id="IPR036390">
    <property type="entry name" value="WH_DNA-bd_sf"/>
</dbReference>
<dbReference type="SMART" id="SM00419">
    <property type="entry name" value="HTH_CRP"/>
    <property type="match status" value="1"/>
</dbReference>
<dbReference type="InterPro" id="IPR012318">
    <property type="entry name" value="HTH_CRP"/>
</dbReference>
<dbReference type="EMBL" id="BMDD01000006">
    <property type="protein sequence ID" value="GGH85557.1"/>
    <property type="molecule type" value="Genomic_DNA"/>
</dbReference>
<evidence type="ECO:0000313" key="7">
    <source>
        <dbReference type="EMBL" id="GGH85557.1"/>
    </source>
</evidence>
<proteinExistence type="predicted"/>
<dbReference type="PROSITE" id="PS51063">
    <property type="entry name" value="HTH_CRP_2"/>
    <property type="match status" value="1"/>
</dbReference>
<evidence type="ECO:0000256" key="4">
    <source>
        <dbReference type="ARBA" id="ARBA00023163"/>
    </source>
</evidence>
<accession>A0ABQ2A4L4</accession>
<dbReference type="Pfam" id="PF00027">
    <property type="entry name" value="cNMP_binding"/>
    <property type="match status" value="1"/>
</dbReference>
<reference evidence="8" key="1">
    <citation type="journal article" date="2019" name="Int. J. Syst. Evol. Microbiol.">
        <title>The Global Catalogue of Microorganisms (GCM) 10K type strain sequencing project: providing services to taxonomists for standard genome sequencing and annotation.</title>
        <authorList>
            <consortium name="The Broad Institute Genomics Platform"/>
            <consortium name="The Broad Institute Genome Sequencing Center for Infectious Disease"/>
            <person name="Wu L."/>
            <person name="Ma J."/>
        </authorList>
    </citation>
    <scope>NUCLEOTIDE SEQUENCE [LARGE SCALE GENOMIC DNA]</scope>
    <source>
        <strain evidence="8">CCM 8702</strain>
    </source>
</reference>
<dbReference type="CDD" id="cd00038">
    <property type="entry name" value="CAP_ED"/>
    <property type="match status" value="1"/>
</dbReference>
<keyword evidence="3" id="KW-0010">Activator</keyword>
<dbReference type="Gene3D" id="2.60.120.10">
    <property type="entry name" value="Jelly Rolls"/>
    <property type="match status" value="1"/>
</dbReference>
<keyword evidence="1" id="KW-0805">Transcription regulation</keyword>
<dbReference type="Proteomes" id="UP000605427">
    <property type="component" value="Unassembled WGS sequence"/>
</dbReference>
<keyword evidence="8" id="KW-1185">Reference proteome</keyword>
<dbReference type="InterPro" id="IPR018490">
    <property type="entry name" value="cNMP-bd_dom_sf"/>
</dbReference>
<comment type="caution">
    <text evidence="7">The sequence shown here is derived from an EMBL/GenBank/DDBJ whole genome shotgun (WGS) entry which is preliminary data.</text>
</comment>
<keyword evidence="4" id="KW-0804">Transcription</keyword>
<organism evidence="7 8">
    <name type="scientific">Saccharibacillus endophyticus</name>
    <dbReference type="NCBI Taxonomy" id="2060666"/>
    <lineage>
        <taxon>Bacteria</taxon>
        <taxon>Bacillati</taxon>
        <taxon>Bacillota</taxon>
        <taxon>Bacilli</taxon>
        <taxon>Bacillales</taxon>
        <taxon>Paenibacillaceae</taxon>
        <taxon>Saccharibacillus</taxon>
    </lineage>
</organism>
<dbReference type="PROSITE" id="PS50042">
    <property type="entry name" value="CNMP_BINDING_3"/>
    <property type="match status" value="1"/>
</dbReference>
<evidence type="ECO:0000256" key="2">
    <source>
        <dbReference type="ARBA" id="ARBA00023125"/>
    </source>
</evidence>
<evidence type="ECO:0000259" key="6">
    <source>
        <dbReference type="PROSITE" id="PS51063"/>
    </source>
</evidence>
<gene>
    <name evidence="7" type="ORF">GCM10007362_43260</name>
</gene>